<evidence type="ECO:0000313" key="2">
    <source>
        <dbReference type="EMBL" id="MFC0681403.1"/>
    </source>
</evidence>
<comment type="caution">
    <text evidence="2">The sequence shown here is derived from an EMBL/GenBank/DDBJ whole genome shotgun (WGS) entry which is preliminary data.</text>
</comment>
<reference evidence="2 3" key="1">
    <citation type="submission" date="2024-09" db="EMBL/GenBank/DDBJ databases">
        <authorList>
            <person name="Sun Q."/>
            <person name="Mori K."/>
        </authorList>
    </citation>
    <scope>NUCLEOTIDE SEQUENCE [LARGE SCALE GENOMIC DNA]</scope>
    <source>
        <strain evidence="2 3">KCTC 23076</strain>
    </source>
</reference>
<sequence>MTGVLVHEWIAQSGGSENVLQVMADIYPDADILCLWNDSTGRFDPRRVRESWLARTPLRKSKALALPFMPATWARRPGRDYDWALVSSHLFAHHVRFDKRDVRRYVYVHSPARYIWTPELDRRGSGPIARSVAAALKPLDRRRARETREFATNSEFVRRRVADAWGVEARVIHPPVEVTRIQQTEDWAAESSPDETQVLDSLPPEFVLGASRFIPYKRLEEAIRAGEVSGLPVVIAGNGPELDFLRARAERSSVPVQFVLSPSTPMLYALYRRCSVFVFPAVEDFGIMPVEAMAAGAPVVANAIGGAAESVVPGVTGALTDFASDRDVEQAVRDAMATQRNDRLERARTFSRERFVREVEGWVGA</sequence>
<proteinExistence type="predicted"/>
<dbReference type="PANTHER" id="PTHR45947:SF3">
    <property type="entry name" value="SULFOQUINOVOSYL TRANSFERASE SQD2"/>
    <property type="match status" value="1"/>
</dbReference>
<dbReference type="InterPro" id="IPR050194">
    <property type="entry name" value="Glycosyltransferase_grp1"/>
</dbReference>
<feature type="domain" description="Glycosyl transferase family 1" evidence="1">
    <location>
        <begin position="204"/>
        <end position="343"/>
    </location>
</feature>
<name>A0ABV6RZT1_9GAMM</name>
<dbReference type="GO" id="GO:0016757">
    <property type="term" value="F:glycosyltransferase activity"/>
    <property type="evidence" value="ECO:0007669"/>
    <property type="project" value="UniProtKB-KW"/>
</dbReference>
<keyword evidence="2" id="KW-0808">Transferase</keyword>
<dbReference type="EMBL" id="JBHLTG010000008">
    <property type="protein sequence ID" value="MFC0681403.1"/>
    <property type="molecule type" value="Genomic_DNA"/>
</dbReference>
<keyword evidence="2" id="KW-0328">Glycosyltransferase</keyword>
<dbReference type="PANTHER" id="PTHR45947">
    <property type="entry name" value="SULFOQUINOVOSYL TRANSFERASE SQD2"/>
    <property type="match status" value="1"/>
</dbReference>
<keyword evidence="3" id="KW-1185">Reference proteome</keyword>
<dbReference type="Proteomes" id="UP001589896">
    <property type="component" value="Unassembled WGS sequence"/>
</dbReference>
<gene>
    <name evidence="2" type="ORF">ACFFGH_26535</name>
</gene>
<dbReference type="EC" id="2.4.-.-" evidence="2"/>
<organism evidence="2 3">
    <name type="scientific">Lysobacter korlensis</name>
    <dbReference type="NCBI Taxonomy" id="553636"/>
    <lineage>
        <taxon>Bacteria</taxon>
        <taxon>Pseudomonadati</taxon>
        <taxon>Pseudomonadota</taxon>
        <taxon>Gammaproteobacteria</taxon>
        <taxon>Lysobacterales</taxon>
        <taxon>Lysobacteraceae</taxon>
        <taxon>Lysobacter</taxon>
    </lineage>
</organism>
<dbReference type="SUPFAM" id="SSF53756">
    <property type="entry name" value="UDP-Glycosyltransferase/glycogen phosphorylase"/>
    <property type="match status" value="1"/>
</dbReference>
<dbReference type="Gene3D" id="3.40.50.2000">
    <property type="entry name" value="Glycogen Phosphorylase B"/>
    <property type="match status" value="2"/>
</dbReference>
<dbReference type="Pfam" id="PF00534">
    <property type="entry name" value="Glycos_transf_1"/>
    <property type="match status" value="1"/>
</dbReference>
<evidence type="ECO:0000313" key="3">
    <source>
        <dbReference type="Proteomes" id="UP001589896"/>
    </source>
</evidence>
<accession>A0ABV6RZT1</accession>
<dbReference type="RefSeq" id="WP_386674001.1">
    <property type="nucleotide sequence ID" value="NZ_JBHLTG010000008.1"/>
</dbReference>
<dbReference type="InterPro" id="IPR001296">
    <property type="entry name" value="Glyco_trans_1"/>
</dbReference>
<evidence type="ECO:0000259" key="1">
    <source>
        <dbReference type="Pfam" id="PF00534"/>
    </source>
</evidence>
<protein>
    <submittedName>
        <fullName evidence="2">Glycosyltransferase</fullName>
        <ecNumber evidence="2">2.4.-.-</ecNumber>
    </submittedName>
</protein>